<dbReference type="PRINTS" id="PR00419">
    <property type="entry name" value="ADXRDTASE"/>
</dbReference>
<dbReference type="GO" id="GO:0016491">
    <property type="term" value="F:oxidoreductase activity"/>
    <property type="evidence" value="ECO:0007669"/>
    <property type="project" value="InterPro"/>
</dbReference>
<dbReference type="EMBL" id="CXOK01000001">
    <property type="protein sequence ID" value="CTP82876.1"/>
    <property type="molecule type" value="Genomic_DNA"/>
</dbReference>
<dbReference type="Proteomes" id="UP000041247">
    <property type="component" value="Unassembled WGS sequence"/>
</dbReference>
<organism evidence="2 3">
    <name type="scientific">Xanthomonas graminis pv. poae</name>
    <dbReference type="NCBI Taxonomy" id="227946"/>
    <lineage>
        <taxon>Bacteria</taxon>
        <taxon>Pseudomonadati</taxon>
        <taxon>Pseudomonadota</taxon>
        <taxon>Gammaproteobacteria</taxon>
        <taxon>Lysobacterales</taxon>
        <taxon>Lysobacteraceae</taxon>
        <taxon>Xanthomonas</taxon>
        <taxon>Xanthomonas translucens group</taxon>
        <taxon>Xanthomonas graminis</taxon>
    </lineage>
</organism>
<dbReference type="InterPro" id="IPR002937">
    <property type="entry name" value="Amino_oxidase"/>
</dbReference>
<evidence type="ECO:0000259" key="1">
    <source>
        <dbReference type="Pfam" id="PF01593"/>
    </source>
</evidence>
<dbReference type="PANTHER" id="PTHR42923">
    <property type="entry name" value="PROTOPORPHYRINOGEN OXIDASE"/>
    <property type="match status" value="1"/>
</dbReference>
<accession>A0A0K2ZCB3</accession>
<sequence length="434" mass="48771">MTSKKHYAIVGAGPMGLMAAVRLLDAGHSVDIYERDDRIGGMSATFDFDGLPIERYYHFICKTDDPLFALLARYGLSDKLHWTDTKMGYFYNGTLYKWGTPFALLGFPHLGPISKLRYALHVMYTKGIKDWTALDKVNATTWIRKWIGDKAYDVMWKDAFRLKFFEYRDNLSASWIGTRIKRIALSRRSLMHESLGYLDGGSMTLLDKMAADITARGGRIVLSQGIDEVVSENGSVSGVRAGGQFVAYDGVVSTAPIQYVPAMVPGLPPDFSAQIRAIENIPVACVILKLKQPVSENFWMNISDPSIAIPGVIEYSNLNPTTPPGQKILYAPFYMPKTHPKWSMRNEALIEEVLGYLPKLNPSFQRDWVLATHCHRYEFAQTICPPGFQDRLPAMRTPLNGFFMADTAYYYPEDRSISESLQAADRLADAVLQA</sequence>
<dbReference type="Pfam" id="PF01593">
    <property type="entry name" value="Amino_oxidase"/>
    <property type="match status" value="1"/>
</dbReference>
<dbReference type="PANTHER" id="PTHR42923:SF46">
    <property type="entry name" value="AMINE OXIDASE"/>
    <property type="match status" value="1"/>
</dbReference>
<evidence type="ECO:0000313" key="2">
    <source>
        <dbReference type="EMBL" id="CTP82876.1"/>
    </source>
</evidence>
<dbReference type="AlphaFoldDB" id="A0A0K2ZCB3"/>
<dbReference type="Gene3D" id="3.50.50.60">
    <property type="entry name" value="FAD/NAD(P)-binding domain"/>
    <property type="match status" value="1"/>
</dbReference>
<reference evidence="2 3" key="1">
    <citation type="submission" date="2015-07" db="EMBL/GenBank/DDBJ databases">
        <authorList>
            <person name="Noorani M."/>
        </authorList>
    </citation>
    <scope>NUCLEOTIDE SEQUENCE [LARGE SCALE GENOMIC DNA]</scope>
    <source>
        <strain evidence="2">LMG728</strain>
    </source>
</reference>
<gene>
    <name evidence="2" type="ORF">XTPLMG728_0038</name>
</gene>
<evidence type="ECO:0000313" key="3">
    <source>
        <dbReference type="Proteomes" id="UP000041247"/>
    </source>
</evidence>
<proteinExistence type="predicted"/>
<feature type="domain" description="Amine oxidase" evidence="1">
    <location>
        <begin position="16"/>
        <end position="426"/>
    </location>
</feature>
<name>A0A0K2ZCB3_9XANT</name>
<dbReference type="NCBIfam" id="NF005560">
    <property type="entry name" value="PRK07233.1"/>
    <property type="match status" value="1"/>
</dbReference>
<dbReference type="InterPro" id="IPR050464">
    <property type="entry name" value="Zeta_carotene_desat/Oxidored"/>
</dbReference>
<dbReference type="RefSeq" id="WP_053835302.1">
    <property type="nucleotide sequence ID" value="NZ_CP076250.1"/>
</dbReference>
<protein>
    <recommendedName>
        <fullName evidence="1">Amine oxidase domain-containing protein</fullName>
    </recommendedName>
</protein>
<dbReference type="SUPFAM" id="SSF51905">
    <property type="entry name" value="FAD/NAD(P)-binding domain"/>
    <property type="match status" value="1"/>
</dbReference>
<dbReference type="InterPro" id="IPR036188">
    <property type="entry name" value="FAD/NAD-bd_sf"/>
</dbReference>